<feature type="region of interest" description="Disordered" evidence="1">
    <location>
        <begin position="323"/>
        <end position="343"/>
    </location>
</feature>
<comment type="caution">
    <text evidence="2">The sequence shown here is derived from an EMBL/GenBank/DDBJ whole genome shotgun (WGS) entry which is preliminary data.</text>
</comment>
<reference evidence="2 3" key="1">
    <citation type="submission" date="2023-08" db="EMBL/GenBank/DDBJ databases">
        <title>Black Yeasts Isolated from many extreme environments.</title>
        <authorList>
            <person name="Coleine C."/>
            <person name="Stajich J.E."/>
            <person name="Selbmann L."/>
        </authorList>
    </citation>
    <scope>NUCLEOTIDE SEQUENCE [LARGE SCALE GENOMIC DNA]</scope>
    <source>
        <strain evidence="2 3">CCFEE 5792</strain>
    </source>
</reference>
<accession>A0AAV9MY98</accession>
<evidence type="ECO:0000256" key="1">
    <source>
        <dbReference type="SAM" id="MobiDB-lite"/>
    </source>
</evidence>
<keyword evidence="3" id="KW-1185">Reference proteome</keyword>
<dbReference type="EMBL" id="JAVRRD010000029">
    <property type="protein sequence ID" value="KAK5046670.1"/>
    <property type="molecule type" value="Genomic_DNA"/>
</dbReference>
<dbReference type="AlphaFoldDB" id="A0AAV9MY98"/>
<dbReference type="RefSeq" id="XP_064702253.1">
    <property type="nucleotide sequence ID" value="XM_064850984.1"/>
</dbReference>
<organism evidence="2 3">
    <name type="scientific">Exophiala bonariae</name>
    <dbReference type="NCBI Taxonomy" id="1690606"/>
    <lineage>
        <taxon>Eukaryota</taxon>
        <taxon>Fungi</taxon>
        <taxon>Dikarya</taxon>
        <taxon>Ascomycota</taxon>
        <taxon>Pezizomycotina</taxon>
        <taxon>Eurotiomycetes</taxon>
        <taxon>Chaetothyriomycetidae</taxon>
        <taxon>Chaetothyriales</taxon>
        <taxon>Herpotrichiellaceae</taxon>
        <taxon>Exophiala</taxon>
    </lineage>
</organism>
<feature type="compositionally biased region" description="Polar residues" evidence="1">
    <location>
        <begin position="10"/>
        <end position="23"/>
    </location>
</feature>
<evidence type="ECO:0000313" key="2">
    <source>
        <dbReference type="EMBL" id="KAK5046670.1"/>
    </source>
</evidence>
<feature type="compositionally biased region" description="Basic and acidic residues" evidence="1">
    <location>
        <begin position="323"/>
        <end position="335"/>
    </location>
</feature>
<evidence type="ECO:0000313" key="3">
    <source>
        <dbReference type="Proteomes" id="UP001358417"/>
    </source>
</evidence>
<dbReference type="GeneID" id="89975597"/>
<protein>
    <submittedName>
        <fullName evidence="2">Uncharacterized protein</fullName>
    </submittedName>
</protein>
<proteinExistence type="predicted"/>
<name>A0AAV9MY98_9EURO</name>
<feature type="region of interest" description="Disordered" evidence="1">
    <location>
        <begin position="189"/>
        <end position="214"/>
    </location>
</feature>
<feature type="region of interest" description="Disordered" evidence="1">
    <location>
        <begin position="725"/>
        <end position="750"/>
    </location>
</feature>
<feature type="compositionally biased region" description="Polar residues" evidence="1">
    <location>
        <begin position="193"/>
        <end position="203"/>
    </location>
</feature>
<feature type="region of interest" description="Disordered" evidence="1">
    <location>
        <begin position="1"/>
        <end position="23"/>
    </location>
</feature>
<sequence>MADHELSPTLLASSAQRKPQMSITLPRNFAPFRLDGSDTPKTPDQTFAELKLPPPPHHSTCRVRRSRINMDNFQSRNNALPSTLFASEIPMPSSADSVRTDFGLGADIALPSVEVSLDSTRPAFVHALTDPSPSERLKLSSIRDQQLPRTPLAQTKNAPIEYKSNAWGMHRSSSECSFRSESSCSSADAFETRPTSFDGSVTSPDLDLQDPFSPGKVNIIPDTPSRKNKKLRVHAFISKANVQWSIEMDNHLFNVYQMYLADPTVTPFKTVPGSIPPTGVCHRVARRAKETWPRASRVSKPIVKRYKMRNVIESRNWARDKTPEPNDFLKTDSPDVRASWPSESATRKRLKQLCKEKFTISAHYQRLRESRSPSPFHDQFLKRPSSRLARSMSRQADPEASTAYTTRELGISLVASGATAPLAQLVTGDSPPIQQMSDDWFNTPVTKDVDAMSISTPAGLGIATDTNKLHVASSIPRLASPFAYSTWNGSSSSGHNDNRHSSHNQFDTVHAIGTRLLSPFKPEPDVSLNVNKRRALHNLEDELSPNGSNINKPASGLILDIPTPTTFEPVPEIRPELVFTGIGDVNQRRIRMRNRGATMGAVNNREHIEKFFTPPTLHTPTMDSIPPVPALPPSLTSLATVTSASATSSLAPPEVDPNQKRLGSPFELDLSKRSYRVKNPRHVPSLSDPFINTSAFATTPSHGHGHNSSISIGERLAMFNTFHPHQQRYNPGSFPRPPLPEQQMRDDPFT</sequence>
<gene>
    <name evidence="2" type="ORF">LTR84_007431</name>
</gene>
<dbReference type="Proteomes" id="UP001358417">
    <property type="component" value="Unassembled WGS sequence"/>
</dbReference>